<sequence>MSGLGWTYMYDRGFPYRVGWSFYAHPVSKIKGLGDPPVAVSSLGASAAVTGLIAQTLLT</sequence>
<name>A0A438MDH4_9ACTN</name>
<dbReference type="Proteomes" id="UP000284824">
    <property type="component" value="Unassembled WGS sequence"/>
</dbReference>
<dbReference type="EMBL" id="SAUN01000001">
    <property type="protein sequence ID" value="RVX43859.1"/>
    <property type="molecule type" value="Genomic_DNA"/>
</dbReference>
<dbReference type="AlphaFoldDB" id="A0A438MDH4"/>
<comment type="caution">
    <text evidence="1">The sequence shown here is derived from an EMBL/GenBank/DDBJ whole genome shotgun (WGS) entry which is preliminary data.</text>
</comment>
<protein>
    <submittedName>
        <fullName evidence="1">Uncharacterized protein</fullName>
    </submittedName>
</protein>
<accession>A0A438MDH4</accession>
<dbReference type="RefSeq" id="WP_127935726.1">
    <property type="nucleotide sequence ID" value="NZ_SAUN01000001.1"/>
</dbReference>
<evidence type="ECO:0000313" key="1">
    <source>
        <dbReference type="EMBL" id="RVX43859.1"/>
    </source>
</evidence>
<reference evidence="1 2" key="1">
    <citation type="submission" date="2019-01" db="EMBL/GenBank/DDBJ databases">
        <title>Sequencing the genomes of 1000 actinobacteria strains.</title>
        <authorList>
            <person name="Klenk H.-P."/>
        </authorList>
    </citation>
    <scope>NUCLEOTIDE SEQUENCE [LARGE SCALE GENOMIC DNA]</scope>
    <source>
        <strain evidence="1 2">DSM 43925</strain>
    </source>
</reference>
<proteinExistence type="predicted"/>
<keyword evidence="2" id="KW-1185">Reference proteome</keyword>
<gene>
    <name evidence="1" type="ORF">EDD27_6562</name>
</gene>
<organism evidence="1 2">
    <name type="scientific">Nonomuraea polychroma</name>
    <dbReference type="NCBI Taxonomy" id="46176"/>
    <lineage>
        <taxon>Bacteria</taxon>
        <taxon>Bacillati</taxon>
        <taxon>Actinomycetota</taxon>
        <taxon>Actinomycetes</taxon>
        <taxon>Streptosporangiales</taxon>
        <taxon>Streptosporangiaceae</taxon>
        <taxon>Nonomuraea</taxon>
    </lineage>
</organism>
<evidence type="ECO:0000313" key="2">
    <source>
        <dbReference type="Proteomes" id="UP000284824"/>
    </source>
</evidence>